<dbReference type="EMBL" id="KK853014">
    <property type="protein sequence ID" value="KDR12505.1"/>
    <property type="molecule type" value="Genomic_DNA"/>
</dbReference>
<feature type="region of interest" description="Disordered" evidence="1">
    <location>
        <begin position="28"/>
        <end position="71"/>
    </location>
</feature>
<dbReference type="InParanoid" id="A0A067QRS5"/>
<evidence type="ECO:0000313" key="3">
    <source>
        <dbReference type="EMBL" id="KDR12505.1"/>
    </source>
</evidence>
<feature type="compositionally biased region" description="Gly residues" evidence="1">
    <location>
        <begin position="59"/>
        <end position="71"/>
    </location>
</feature>
<sequence>MKREQLMSQVAVLLLVVLPAVLAKVGEPGTGKRVPKQVHTKGSVVDSDSDHNAAETGFGAAGIGGHGKYFQ</sequence>
<dbReference type="AlphaFoldDB" id="A0A067QRS5"/>
<dbReference type="Proteomes" id="UP000027135">
    <property type="component" value="Unassembled WGS sequence"/>
</dbReference>
<protein>
    <submittedName>
        <fullName evidence="3">Uncharacterized protein</fullName>
    </submittedName>
</protein>
<name>A0A067QRS5_ZOONE</name>
<organism evidence="3 4">
    <name type="scientific">Zootermopsis nevadensis</name>
    <name type="common">Dampwood termite</name>
    <dbReference type="NCBI Taxonomy" id="136037"/>
    <lineage>
        <taxon>Eukaryota</taxon>
        <taxon>Metazoa</taxon>
        <taxon>Ecdysozoa</taxon>
        <taxon>Arthropoda</taxon>
        <taxon>Hexapoda</taxon>
        <taxon>Insecta</taxon>
        <taxon>Pterygota</taxon>
        <taxon>Neoptera</taxon>
        <taxon>Polyneoptera</taxon>
        <taxon>Dictyoptera</taxon>
        <taxon>Blattodea</taxon>
        <taxon>Blattoidea</taxon>
        <taxon>Termitoidae</taxon>
        <taxon>Termopsidae</taxon>
        <taxon>Zootermopsis</taxon>
    </lineage>
</organism>
<feature type="chain" id="PRO_5001644310" evidence="2">
    <location>
        <begin position="24"/>
        <end position="71"/>
    </location>
</feature>
<evidence type="ECO:0000313" key="4">
    <source>
        <dbReference type="Proteomes" id="UP000027135"/>
    </source>
</evidence>
<gene>
    <name evidence="3" type="ORF">L798_13757</name>
</gene>
<evidence type="ECO:0000256" key="2">
    <source>
        <dbReference type="SAM" id="SignalP"/>
    </source>
</evidence>
<keyword evidence="4" id="KW-1185">Reference proteome</keyword>
<accession>A0A067QRS5</accession>
<evidence type="ECO:0000256" key="1">
    <source>
        <dbReference type="SAM" id="MobiDB-lite"/>
    </source>
</evidence>
<proteinExistence type="predicted"/>
<reference evidence="3 4" key="1">
    <citation type="journal article" date="2014" name="Nat. Commun.">
        <title>Molecular traces of alternative social organization in a termite genome.</title>
        <authorList>
            <person name="Terrapon N."/>
            <person name="Li C."/>
            <person name="Robertson H.M."/>
            <person name="Ji L."/>
            <person name="Meng X."/>
            <person name="Booth W."/>
            <person name="Chen Z."/>
            <person name="Childers C.P."/>
            <person name="Glastad K.M."/>
            <person name="Gokhale K."/>
            <person name="Gowin J."/>
            <person name="Gronenberg W."/>
            <person name="Hermansen R.A."/>
            <person name="Hu H."/>
            <person name="Hunt B.G."/>
            <person name="Huylmans A.K."/>
            <person name="Khalil S.M."/>
            <person name="Mitchell R.D."/>
            <person name="Munoz-Torres M.C."/>
            <person name="Mustard J.A."/>
            <person name="Pan H."/>
            <person name="Reese J.T."/>
            <person name="Scharf M.E."/>
            <person name="Sun F."/>
            <person name="Vogel H."/>
            <person name="Xiao J."/>
            <person name="Yang W."/>
            <person name="Yang Z."/>
            <person name="Yang Z."/>
            <person name="Zhou J."/>
            <person name="Zhu J."/>
            <person name="Brent C.S."/>
            <person name="Elsik C.G."/>
            <person name="Goodisman M.A."/>
            <person name="Liberles D.A."/>
            <person name="Roe R.M."/>
            <person name="Vargo E.L."/>
            <person name="Vilcinskas A."/>
            <person name="Wang J."/>
            <person name="Bornberg-Bauer E."/>
            <person name="Korb J."/>
            <person name="Zhang G."/>
            <person name="Liebig J."/>
        </authorList>
    </citation>
    <scope>NUCLEOTIDE SEQUENCE [LARGE SCALE GENOMIC DNA]</scope>
    <source>
        <tissue evidence="3">Whole organism</tissue>
    </source>
</reference>
<keyword evidence="2" id="KW-0732">Signal</keyword>
<feature type="signal peptide" evidence="2">
    <location>
        <begin position="1"/>
        <end position="23"/>
    </location>
</feature>